<accession>A0A835M770</accession>
<keyword evidence="2 3" id="KW-0408">Iron</keyword>
<comment type="cofactor">
    <cofactor evidence="3">
        <name>Fe(2+)</name>
        <dbReference type="ChEBI" id="CHEBI:29033"/>
    </cofactor>
    <text evidence="3">Binds 1 Fe(2+) ion per subunit.</text>
</comment>
<keyword evidence="1 3" id="KW-0479">Metal-binding</keyword>
<keyword evidence="3" id="KW-0804">Transcription</keyword>
<comment type="similarity">
    <text evidence="3">Belongs to the ROX family.</text>
</comment>
<dbReference type="Gene3D" id="2.60.120.650">
    <property type="entry name" value="Cupin"/>
    <property type="match status" value="1"/>
</dbReference>
<comment type="caution">
    <text evidence="5">The sequence shown here is derived from an EMBL/GenBank/DDBJ whole genome shotgun (WGS) entry which is preliminary data.</text>
</comment>
<feature type="domain" description="JmjC" evidence="4">
    <location>
        <begin position="427"/>
        <end position="593"/>
    </location>
</feature>
<dbReference type="PROSITE" id="PS51184">
    <property type="entry name" value="JMJC"/>
    <property type="match status" value="1"/>
</dbReference>
<evidence type="ECO:0000256" key="2">
    <source>
        <dbReference type="ARBA" id="ARBA00023004"/>
    </source>
</evidence>
<dbReference type="EMBL" id="JADFTS010000003">
    <property type="protein sequence ID" value="KAF9616299.1"/>
    <property type="molecule type" value="Genomic_DNA"/>
</dbReference>
<dbReference type="GO" id="GO:0032453">
    <property type="term" value="F:histone H3K4 demethylase activity"/>
    <property type="evidence" value="ECO:0007669"/>
    <property type="project" value="TreeGrafter"/>
</dbReference>
<dbReference type="AlphaFoldDB" id="A0A835M770"/>
<dbReference type="PANTHER" id="PTHR13096:SF9">
    <property type="entry name" value="BIFUNCTIONAL LYSINE-SPECIFIC DEMETHYLASE AND HISTIDYL-HYDROXYLASE"/>
    <property type="match status" value="1"/>
</dbReference>
<keyword evidence="3" id="KW-0539">Nucleus</keyword>
<evidence type="ECO:0000313" key="5">
    <source>
        <dbReference type="EMBL" id="KAF9616299.1"/>
    </source>
</evidence>
<comment type="function">
    <text evidence="3">Oxygenase that can act as both a histone lysine demethylase and a ribosomal histidine hydroxylase.</text>
</comment>
<dbReference type="GO" id="GO:0051864">
    <property type="term" value="F:histone H3K36 demethylase activity"/>
    <property type="evidence" value="ECO:0007669"/>
    <property type="project" value="TreeGrafter"/>
</dbReference>
<sequence length="794" mass="89034">MKKKRKRKSKKINENIDVIIFPTILASLKNLATSNFAKNVLTKHLTKLHKPHHLKTLTTTTNNNFNLFLSLLPPLLTTPSIATKTAEIVGALCLESFEMNERVACDEEVLKGLLEGVGIGSKSVALAACNAVLDVCTTSVGRQRFCELHAVEKLMSVFLQDAILPANFVYLCSMGRGSSKCPGGEVKENAFRGLILEATVTLINTCNVKQLSGIPEELSAIILSYLKAFLVQVQNQSSQSDFTNCSRKRHSCLSIVKLHDLTQSIFRLSIKSGNTTTCISDKVKKSIFGPNQSVFEHFIFNYWENSPFVLRRLLEPLSGPQDSLNSFIQSFNSMGIHDVLSSIIEGLVSCPPLPSDELDILNFLKENKDGLGHQIIYGQDIRVVKAVEGSLGTSRGNLKTEVHFLKECTGPSCISDPNFINIQKCEEAYREGYSIALRGMEFRSQSIASIANALAVLFGQPSVGANSYLTPPRSQGLARHYDDHCVFVCQILGQKKWNVYPQSTVHLPRLYEPLDRNIGFEGDNLESECKQFLLGEGDILYIPRGCPHEACTISDDSGSEMNDALSGFSFHLTLGIEIEPPFEWEGFAHVALHCWNQNKKQQLYTPVGSFSEALNLMSINLLHVAIQQIGVLDPTFAKACMVVAFTSVSDAQDKNLSNTLSQNQRTTFNYVISKVDRDARFVEVFKSVRVAVEKKNEDMFQRMRWLRHLYPKENIKGGLHWENPLTEFENIIRLYNEHREDAESAFMQVKSNFCREVVFEDACESFGTLLHKYKRVRTQYMNGMLSLHCNGKCY</sequence>
<evidence type="ECO:0000313" key="6">
    <source>
        <dbReference type="Proteomes" id="UP000631114"/>
    </source>
</evidence>
<keyword evidence="3" id="KW-0560">Oxidoreductase</keyword>
<evidence type="ECO:0000259" key="4">
    <source>
        <dbReference type="PROSITE" id="PS51184"/>
    </source>
</evidence>
<keyword evidence="6" id="KW-1185">Reference proteome</keyword>
<dbReference type="EC" id="1.14.11.-" evidence="3"/>
<gene>
    <name evidence="5" type="ORF">IFM89_029075</name>
</gene>
<keyword evidence="3" id="KW-0805">Transcription regulation</keyword>
<dbReference type="SUPFAM" id="SSF51197">
    <property type="entry name" value="Clavaminate synthase-like"/>
    <property type="match status" value="1"/>
</dbReference>
<comment type="subcellular location">
    <subcellularLocation>
        <location evidence="3">Nucleus</location>
    </subcellularLocation>
</comment>
<name>A0A835M770_9MAGN</name>
<dbReference type="PANTHER" id="PTHR13096">
    <property type="entry name" value="MINA53 MYC INDUCED NUCLEAR ANTIGEN"/>
    <property type="match status" value="1"/>
</dbReference>
<dbReference type="InterPro" id="IPR003347">
    <property type="entry name" value="JmjC_dom"/>
</dbReference>
<reference evidence="5 6" key="1">
    <citation type="submission" date="2020-10" db="EMBL/GenBank/DDBJ databases">
        <title>The Coptis chinensis genome and diversification of protoberbering-type alkaloids.</title>
        <authorList>
            <person name="Wang B."/>
            <person name="Shu S."/>
            <person name="Song C."/>
            <person name="Liu Y."/>
        </authorList>
    </citation>
    <scope>NUCLEOTIDE SEQUENCE [LARGE SCALE GENOMIC DNA]</scope>
    <source>
        <strain evidence="5">HL-2020</strain>
        <tissue evidence="5">Leaf</tissue>
    </source>
</reference>
<dbReference type="Proteomes" id="UP000631114">
    <property type="component" value="Unassembled WGS sequence"/>
</dbReference>
<dbReference type="GO" id="GO:0005730">
    <property type="term" value="C:nucleolus"/>
    <property type="evidence" value="ECO:0007669"/>
    <property type="project" value="TreeGrafter"/>
</dbReference>
<dbReference type="OrthoDB" id="425950at2759"/>
<dbReference type="InterPro" id="IPR039994">
    <property type="entry name" value="NO66-like"/>
</dbReference>
<evidence type="ECO:0000256" key="1">
    <source>
        <dbReference type="ARBA" id="ARBA00022723"/>
    </source>
</evidence>
<keyword evidence="3" id="KW-0223">Dioxygenase</keyword>
<dbReference type="Pfam" id="PF08007">
    <property type="entry name" value="JmjC_2"/>
    <property type="match status" value="1"/>
</dbReference>
<dbReference type="GO" id="GO:0005506">
    <property type="term" value="F:iron ion binding"/>
    <property type="evidence" value="ECO:0007669"/>
    <property type="project" value="UniProtKB-UniRule"/>
</dbReference>
<protein>
    <recommendedName>
        <fullName evidence="3">Bifunctional lysine-specific demethylase and histidyl-hydroxylase</fullName>
        <ecNumber evidence="3">1.14.11.-</ecNumber>
    </recommendedName>
</protein>
<evidence type="ECO:0000256" key="3">
    <source>
        <dbReference type="RuleBase" id="RU366061"/>
    </source>
</evidence>
<proteinExistence type="inferred from homology"/>
<organism evidence="5 6">
    <name type="scientific">Coptis chinensis</name>
    <dbReference type="NCBI Taxonomy" id="261450"/>
    <lineage>
        <taxon>Eukaryota</taxon>
        <taxon>Viridiplantae</taxon>
        <taxon>Streptophyta</taxon>
        <taxon>Embryophyta</taxon>
        <taxon>Tracheophyta</taxon>
        <taxon>Spermatophyta</taxon>
        <taxon>Magnoliopsida</taxon>
        <taxon>Ranunculales</taxon>
        <taxon>Ranunculaceae</taxon>
        <taxon>Coptidoideae</taxon>
        <taxon>Coptis</taxon>
    </lineage>
</organism>